<proteinExistence type="predicted"/>
<evidence type="ECO:0000259" key="1">
    <source>
        <dbReference type="PROSITE" id="PS50887"/>
    </source>
</evidence>
<dbReference type="PROSITE" id="PS50887">
    <property type="entry name" value="GGDEF"/>
    <property type="match status" value="1"/>
</dbReference>
<keyword evidence="3" id="KW-1185">Reference proteome</keyword>
<dbReference type="Proteomes" id="UP000822152">
    <property type="component" value="Unassembled WGS sequence"/>
</dbReference>
<dbReference type="CDD" id="cd00130">
    <property type="entry name" value="PAS"/>
    <property type="match status" value="1"/>
</dbReference>
<feature type="domain" description="GGDEF" evidence="1">
    <location>
        <begin position="173"/>
        <end position="297"/>
    </location>
</feature>
<dbReference type="InterPro" id="IPR043128">
    <property type="entry name" value="Rev_trsase/Diguanyl_cyclase"/>
</dbReference>
<dbReference type="CDD" id="cd01949">
    <property type="entry name" value="GGDEF"/>
    <property type="match status" value="1"/>
</dbReference>
<dbReference type="SMART" id="SM00267">
    <property type="entry name" value="GGDEF"/>
    <property type="match status" value="1"/>
</dbReference>
<evidence type="ECO:0000313" key="2">
    <source>
        <dbReference type="EMBL" id="NSF75205.1"/>
    </source>
</evidence>
<dbReference type="InterPro" id="IPR029787">
    <property type="entry name" value="Nucleotide_cyclase"/>
</dbReference>
<evidence type="ECO:0000313" key="3">
    <source>
        <dbReference type="Proteomes" id="UP000822152"/>
    </source>
</evidence>
<dbReference type="EMBL" id="JAAIPF010000051">
    <property type="protein sequence ID" value="NSF75205.1"/>
    <property type="molecule type" value="Genomic_DNA"/>
</dbReference>
<dbReference type="NCBIfam" id="TIGR00254">
    <property type="entry name" value="GGDEF"/>
    <property type="match status" value="1"/>
</dbReference>
<reference evidence="2 3" key="1">
    <citation type="journal article" date="2020" name="Cell Host Microbe">
        <title>Functional and Genomic Variation between Human-Derived Isolates of Lachnospiraceae Reveals Inter- and Intra-Species Diversity.</title>
        <authorList>
            <person name="Sorbara M.T."/>
            <person name="Littmann E.R."/>
            <person name="Fontana E."/>
            <person name="Moody T.U."/>
            <person name="Kohout C.E."/>
            <person name="Gjonbalaj M."/>
            <person name="Eaton V."/>
            <person name="Seok R."/>
            <person name="Leiner I.M."/>
            <person name="Pamer E.G."/>
        </authorList>
    </citation>
    <scope>NUCLEOTIDE SEQUENCE [LARGE SCALE GENOMIC DNA]</scope>
    <source>
        <strain evidence="2 3">MSK.20.11</strain>
    </source>
</reference>
<comment type="caution">
    <text evidence="2">The sequence shown here is derived from an EMBL/GenBank/DDBJ whole genome shotgun (WGS) entry which is preliminary data.</text>
</comment>
<sequence>MHSVNYKDYLNLVLKGAGLCLFEVDVEKQRYVRFENAEAIYQVSGEKVLSDLEEFSSLTPDAYMKAVSDYFVHPDDHGTVADAFGKVLNGQQAVYDARMKCGTGKYHWCRVCATPYMREDKLYLIGVVSDVSNLYDLILKEKEKNMKDTFTECYNKNGFKELCKKFLDKNPRPSYTFIMIDLDDFKAINDNFGHETGDKVLLETVKQLREFFPRPSLIGRFGGDEFMVLCPFSQKELLEETINHFMECTIPPYSVKKSVGYTFIPDDKIDYEEIIKTADKALYTAKQKKNCAVFSSIF</sequence>
<gene>
    <name evidence="2" type="ORF">G4952_15680</name>
</gene>
<dbReference type="InterPro" id="IPR035965">
    <property type="entry name" value="PAS-like_dom_sf"/>
</dbReference>
<dbReference type="PANTHER" id="PTHR45138">
    <property type="entry name" value="REGULATORY COMPONENTS OF SENSORY TRANSDUCTION SYSTEM"/>
    <property type="match status" value="1"/>
</dbReference>
<name>A0ABX2GU74_9FIRM</name>
<dbReference type="InterPro" id="IPR000160">
    <property type="entry name" value="GGDEF_dom"/>
</dbReference>
<dbReference type="InterPro" id="IPR000014">
    <property type="entry name" value="PAS"/>
</dbReference>
<dbReference type="Gene3D" id="3.30.70.270">
    <property type="match status" value="1"/>
</dbReference>
<dbReference type="RefSeq" id="WP_147412343.1">
    <property type="nucleotide sequence ID" value="NZ_JAAIPF010000051.1"/>
</dbReference>
<dbReference type="PANTHER" id="PTHR45138:SF9">
    <property type="entry name" value="DIGUANYLATE CYCLASE DGCM-RELATED"/>
    <property type="match status" value="1"/>
</dbReference>
<protein>
    <submittedName>
        <fullName evidence="2">Sensor domain-containing diguanylate cyclase</fullName>
    </submittedName>
</protein>
<dbReference type="InterPro" id="IPR013655">
    <property type="entry name" value="PAS_fold_3"/>
</dbReference>
<dbReference type="Gene3D" id="3.30.450.20">
    <property type="entry name" value="PAS domain"/>
    <property type="match status" value="1"/>
</dbReference>
<dbReference type="InterPro" id="IPR050469">
    <property type="entry name" value="Diguanylate_Cyclase"/>
</dbReference>
<dbReference type="Pfam" id="PF00990">
    <property type="entry name" value="GGDEF"/>
    <property type="match status" value="1"/>
</dbReference>
<dbReference type="SUPFAM" id="SSF55785">
    <property type="entry name" value="PYP-like sensor domain (PAS domain)"/>
    <property type="match status" value="1"/>
</dbReference>
<organism evidence="2 3">
    <name type="scientific">Blautia wexlerae</name>
    <dbReference type="NCBI Taxonomy" id="418240"/>
    <lineage>
        <taxon>Bacteria</taxon>
        <taxon>Bacillati</taxon>
        <taxon>Bacillota</taxon>
        <taxon>Clostridia</taxon>
        <taxon>Lachnospirales</taxon>
        <taxon>Lachnospiraceae</taxon>
        <taxon>Blautia</taxon>
    </lineage>
</organism>
<dbReference type="Pfam" id="PF08447">
    <property type="entry name" value="PAS_3"/>
    <property type="match status" value="1"/>
</dbReference>
<dbReference type="SUPFAM" id="SSF55073">
    <property type="entry name" value="Nucleotide cyclase"/>
    <property type="match status" value="1"/>
</dbReference>
<accession>A0ABX2GU74</accession>